<evidence type="ECO:0000256" key="3">
    <source>
        <dbReference type="ARBA" id="ARBA00006171"/>
    </source>
</evidence>
<evidence type="ECO:0000256" key="2">
    <source>
        <dbReference type="ARBA" id="ARBA00004818"/>
    </source>
</evidence>
<dbReference type="NCBIfam" id="TIGR01549">
    <property type="entry name" value="HAD-SF-IA-v1"/>
    <property type="match status" value="1"/>
</dbReference>
<dbReference type="EMBL" id="PDKO01000014">
    <property type="protein sequence ID" value="RXJ61556.1"/>
    <property type="molecule type" value="Genomic_DNA"/>
</dbReference>
<dbReference type="STRING" id="877500.GCA_000935065_03222"/>
<evidence type="ECO:0000313" key="6">
    <source>
        <dbReference type="Proteomes" id="UP000290191"/>
    </source>
</evidence>
<keyword evidence="5" id="KW-0378">Hydrolase</keyword>
<dbReference type="SUPFAM" id="SSF56784">
    <property type="entry name" value="HAD-like"/>
    <property type="match status" value="1"/>
</dbReference>
<dbReference type="Pfam" id="PF13419">
    <property type="entry name" value="HAD_2"/>
    <property type="match status" value="1"/>
</dbReference>
<dbReference type="RefSeq" id="WP_052502777.1">
    <property type="nucleotide sequence ID" value="NZ_CP041070.1"/>
</dbReference>
<dbReference type="InterPro" id="IPR036412">
    <property type="entry name" value="HAD-like_sf"/>
</dbReference>
<dbReference type="InterPro" id="IPR006439">
    <property type="entry name" value="HAD-SF_hydro_IA"/>
</dbReference>
<dbReference type="PANTHER" id="PTHR43434:SF1">
    <property type="entry name" value="PHOSPHOGLYCOLATE PHOSPHATASE"/>
    <property type="match status" value="1"/>
</dbReference>
<dbReference type="GO" id="GO:0008967">
    <property type="term" value="F:phosphoglycolate phosphatase activity"/>
    <property type="evidence" value="ECO:0007669"/>
    <property type="project" value="UniProtKB-EC"/>
</dbReference>
<reference evidence="5 6" key="1">
    <citation type="submission" date="2017-10" db="EMBL/GenBank/DDBJ databases">
        <title>Genomics of the genus Arcobacter.</title>
        <authorList>
            <person name="Perez-Cataluna A."/>
            <person name="Figueras M.J."/>
        </authorList>
    </citation>
    <scope>NUCLEOTIDE SEQUENCE [LARGE SCALE GENOMIC DNA]</scope>
    <source>
        <strain evidence="5 6">DSM 24636</strain>
    </source>
</reference>
<dbReference type="GO" id="GO:0005829">
    <property type="term" value="C:cytosol"/>
    <property type="evidence" value="ECO:0007669"/>
    <property type="project" value="TreeGrafter"/>
</dbReference>
<evidence type="ECO:0000256" key="4">
    <source>
        <dbReference type="ARBA" id="ARBA00013078"/>
    </source>
</evidence>
<dbReference type="Gene3D" id="1.10.150.240">
    <property type="entry name" value="Putative phosphatase, domain 2"/>
    <property type="match status" value="1"/>
</dbReference>
<protein>
    <recommendedName>
        <fullName evidence="4">phosphoglycolate phosphatase</fullName>
        <ecNumber evidence="4">3.1.3.18</ecNumber>
    </recommendedName>
</protein>
<dbReference type="Proteomes" id="UP000290191">
    <property type="component" value="Unassembled WGS sequence"/>
</dbReference>
<evidence type="ECO:0000256" key="1">
    <source>
        <dbReference type="ARBA" id="ARBA00000830"/>
    </source>
</evidence>
<organism evidence="5 6">
    <name type="scientific">Halarcobacter anaerophilus</name>
    <dbReference type="NCBI Taxonomy" id="877500"/>
    <lineage>
        <taxon>Bacteria</taxon>
        <taxon>Pseudomonadati</taxon>
        <taxon>Campylobacterota</taxon>
        <taxon>Epsilonproteobacteria</taxon>
        <taxon>Campylobacterales</taxon>
        <taxon>Arcobacteraceae</taxon>
        <taxon>Halarcobacter</taxon>
    </lineage>
</organism>
<dbReference type="InterPro" id="IPR050155">
    <property type="entry name" value="HAD-like_hydrolase_sf"/>
</dbReference>
<dbReference type="GO" id="GO:0006281">
    <property type="term" value="P:DNA repair"/>
    <property type="evidence" value="ECO:0007669"/>
    <property type="project" value="TreeGrafter"/>
</dbReference>
<name>A0A4Q0XVL8_9BACT</name>
<comment type="catalytic activity">
    <reaction evidence="1">
        <text>2-phosphoglycolate + H2O = glycolate + phosphate</text>
        <dbReference type="Rhea" id="RHEA:14369"/>
        <dbReference type="ChEBI" id="CHEBI:15377"/>
        <dbReference type="ChEBI" id="CHEBI:29805"/>
        <dbReference type="ChEBI" id="CHEBI:43474"/>
        <dbReference type="ChEBI" id="CHEBI:58033"/>
        <dbReference type="EC" id="3.1.3.18"/>
    </reaction>
</comment>
<accession>A0A4Q0XVL8</accession>
<comment type="caution">
    <text evidence="5">The sequence shown here is derived from an EMBL/GenBank/DDBJ whole genome shotgun (WGS) entry which is preliminary data.</text>
</comment>
<gene>
    <name evidence="5" type="ORF">CRV06_13280</name>
</gene>
<dbReference type="AlphaFoldDB" id="A0A4Q0XVL8"/>
<dbReference type="NCBIfam" id="TIGR01509">
    <property type="entry name" value="HAD-SF-IA-v3"/>
    <property type="match status" value="1"/>
</dbReference>
<sequence>MINEKAVIFDMDGTLLNSLKDIAICSNIVLDEFNLPVHQLEDYKNFVGGGIQVLIENCTPKDISEELFFKILERFKEVYEMGVQNETKPYEGIYDLLKQLHEKEIKMGILSNKIHEFTVKYYEKFFHDINMQEVHGQKKNIPKKPDPTAAKLIAKNFDISCDNILFVGDSDVDIKTAKNAGMIAVGVSWGFRGTKELIENGADYIVKTPQDILKLLE</sequence>
<dbReference type="PROSITE" id="PS01228">
    <property type="entry name" value="COF_1"/>
    <property type="match status" value="1"/>
</dbReference>
<dbReference type="Gene3D" id="3.40.50.1000">
    <property type="entry name" value="HAD superfamily/HAD-like"/>
    <property type="match status" value="1"/>
</dbReference>
<comment type="pathway">
    <text evidence="2">Organic acid metabolism; glycolate biosynthesis; glycolate from 2-phosphoglycolate: step 1/1.</text>
</comment>
<dbReference type="InterPro" id="IPR023198">
    <property type="entry name" value="PGP-like_dom2"/>
</dbReference>
<dbReference type="InterPro" id="IPR023214">
    <property type="entry name" value="HAD_sf"/>
</dbReference>
<evidence type="ECO:0000313" key="5">
    <source>
        <dbReference type="EMBL" id="RXJ61556.1"/>
    </source>
</evidence>
<comment type="similarity">
    <text evidence="3">Belongs to the HAD-like hydrolase superfamily. CbbY/CbbZ/Gph/YieH family.</text>
</comment>
<dbReference type="SFLD" id="SFLDS00003">
    <property type="entry name" value="Haloacid_Dehalogenase"/>
    <property type="match status" value="1"/>
</dbReference>
<dbReference type="PRINTS" id="PR00413">
    <property type="entry name" value="HADHALOGNASE"/>
</dbReference>
<dbReference type="EC" id="3.1.3.18" evidence="4"/>
<dbReference type="SFLD" id="SFLDG01129">
    <property type="entry name" value="C1.5:_HAD__Beta-PGM__Phosphata"/>
    <property type="match status" value="1"/>
</dbReference>
<dbReference type="SFLD" id="SFLDG01135">
    <property type="entry name" value="C1.5.6:_HAD__Beta-PGM__Phospha"/>
    <property type="match status" value="1"/>
</dbReference>
<dbReference type="PANTHER" id="PTHR43434">
    <property type="entry name" value="PHOSPHOGLYCOLATE PHOSPHATASE"/>
    <property type="match status" value="1"/>
</dbReference>
<proteinExistence type="inferred from homology"/>
<keyword evidence="6" id="KW-1185">Reference proteome</keyword>
<dbReference type="OrthoDB" id="9792518at2"/>
<dbReference type="InterPro" id="IPR041492">
    <property type="entry name" value="HAD_2"/>
</dbReference>